<organism evidence="2 3">
    <name type="scientific">Strigomonas culicis</name>
    <dbReference type="NCBI Taxonomy" id="28005"/>
    <lineage>
        <taxon>Eukaryota</taxon>
        <taxon>Discoba</taxon>
        <taxon>Euglenozoa</taxon>
        <taxon>Kinetoplastea</taxon>
        <taxon>Metakinetoplastina</taxon>
        <taxon>Trypanosomatida</taxon>
        <taxon>Trypanosomatidae</taxon>
        <taxon>Strigomonadinae</taxon>
        <taxon>Strigomonas</taxon>
    </lineage>
</organism>
<gene>
    <name evidence="2" type="ORF">STCU_11605</name>
</gene>
<feature type="region of interest" description="Disordered" evidence="1">
    <location>
        <begin position="56"/>
        <end position="82"/>
    </location>
</feature>
<accession>S9UZQ6</accession>
<evidence type="ECO:0000313" key="3">
    <source>
        <dbReference type="Proteomes" id="UP000015354"/>
    </source>
</evidence>
<dbReference type="Proteomes" id="UP000015354">
    <property type="component" value="Unassembled WGS sequence"/>
</dbReference>
<sequence length="82" mass="9070">MPTRQRACEVRPTYMSFTDVVLSPQSIGATSPPANLNNVKKWMRRALQLFATNADGVEKAKEELPSQAQDAMDEEEATSVKS</sequence>
<proteinExistence type="predicted"/>
<dbReference type="AlphaFoldDB" id="S9UZQ6"/>
<name>S9UZQ6_9TRYP</name>
<dbReference type="EMBL" id="ATMH01011597">
    <property type="protein sequence ID" value="EPY16015.1"/>
    <property type="molecule type" value="Genomic_DNA"/>
</dbReference>
<protein>
    <submittedName>
        <fullName evidence="2">Uncharacterized protein</fullName>
    </submittedName>
</protein>
<comment type="caution">
    <text evidence="2">The sequence shown here is derived from an EMBL/GenBank/DDBJ whole genome shotgun (WGS) entry which is preliminary data.</text>
</comment>
<evidence type="ECO:0000256" key="1">
    <source>
        <dbReference type="SAM" id="MobiDB-lite"/>
    </source>
</evidence>
<reference evidence="2 3" key="1">
    <citation type="journal article" date="2013" name="PLoS ONE">
        <title>Predicting the Proteins of Angomonas deanei, Strigomonas culicis and Their Respective Endosymbionts Reveals New Aspects of the Trypanosomatidae Family.</title>
        <authorList>
            <person name="Motta M.C."/>
            <person name="Martins A.C."/>
            <person name="de Souza S.S."/>
            <person name="Catta-Preta C.M."/>
            <person name="Silva R."/>
            <person name="Klein C.C."/>
            <person name="de Almeida L.G."/>
            <person name="de Lima Cunha O."/>
            <person name="Ciapina L.P."/>
            <person name="Brocchi M."/>
            <person name="Colabardini A.C."/>
            <person name="de Araujo Lima B."/>
            <person name="Machado C.R."/>
            <person name="de Almeida Soares C.M."/>
            <person name="Probst C.M."/>
            <person name="de Menezes C.B."/>
            <person name="Thompson C.E."/>
            <person name="Bartholomeu D.C."/>
            <person name="Gradia D.F."/>
            <person name="Pavoni D.P."/>
            <person name="Grisard E.C."/>
            <person name="Fantinatti-Garboggini F."/>
            <person name="Marchini F.K."/>
            <person name="Rodrigues-Luiz G.F."/>
            <person name="Wagner G."/>
            <person name="Goldman G.H."/>
            <person name="Fietto J.L."/>
            <person name="Elias M.C."/>
            <person name="Goldman M.H."/>
            <person name="Sagot M.F."/>
            <person name="Pereira M."/>
            <person name="Stoco P.H."/>
            <person name="de Mendonca-Neto R.P."/>
            <person name="Teixeira S.M."/>
            <person name="Maciel T.E."/>
            <person name="de Oliveira Mendes T.A."/>
            <person name="Urmenyi T.P."/>
            <person name="de Souza W."/>
            <person name="Schenkman S."/>
            <person name="de Vasconcelos A.T."/>
        </authorList>
    </citation>
    <scope>NUCLEOTIDE SEQUENCE [LARGE SCALE GENOMIC DNA]</scope>
</reference>
<keyword evidence="3" id="KW-1185">Reference proteome</keyword>
<evidence type="ECO:0000313" key="2">
    <source>
        <dbReference type="EMBL" id="EPY16015.1"/>
    </source>
</evidence>
<feature type="compositionally biased region" description="Acidic residues" evidence="1">
    <location>
        <begin position="71"/>
        <end position="82"/>
    </location>
</feature>